<evidence type="ECO:0000313" key="2">
    <source>
        <dbReference type="Proteomes" id="UP000013047"/>
    </source>
</evidence>
<protein>
    <recommendedName>
        <fullName evidence="3">Type I-U CRISPR-associated protein Cas8c</fullName>
    </recommendedName>
</protein>
<organism evidence="1 2">
    <name type="scientific">Thauera phenylacetica B4P</name>
    <dbReference type="NCBI Taxonomy" id="1234382"/>
    <lineage>
        <taxon>Bacteria</taxon>
        <taxon>Pseudomonadati</taxon>
        <taxon>Pseudomonadota</taxon>
        <taxon>Betaproteobacteria</taxon>
        <taxon>Rhodocyclales</taxon>
        <taxon>Zoogloeaceae</taxon>
        <taxon>Thauera</taxon>
    </lineage>
</organism>
<keyword evidence="2" id="KW-1185">Reference proteome</keyword>
<dbReference type="RefSeq" id="WP_004361661.1">
    <property type="nucleotide sequence ID" value="NZ_AMXF01000054.1"/>
</dbReference>
<evidence type="ECO:0008006" key="3">
    <source>
        <dbReference type="Google" id="ProtNLM"/>
    </source>
</evidence>
<comment type="caution">
    <text evidence="1">The sequence shown here is derived from an EMBL/GenBank/DDBJ whole genome shotgun (WGS) entry which is preliminary data.</text>
</comment>
<reference evidence="1 2" key="1">
    <citation type="submission" date="2012-09" db="EMBL/GenBank/DDBJ databases">
        <title>Draft Genome Sequences of 6 Strains from Genus Thauera.</title>
        <authorList>
            <person name="Liu B."/>
            <person name="Shapleigh J.P."/>
            <person name="Frostegard A.H."/>
        </authorList>
    </citation>
    <scope>NUCLEOTIDE SEQUENCE [LARGE SCALE GENOMIC DNA]</scope>
    <source>
        <strain evidence="1 2">B4P</strain>
    </source>
</reference>
<dbReference type="Proteomes" id="UP000013047">
    <property type="component" value="Unassembled WGS sequence"/>
</dbReference>
<evidence type="ECO:0000313" key="1">
    <source>
        <dbReference type="EMBL" id="ENO97303.1"/>
    </source>
</evidence>
<name>N6ZSK7_9RHOO</name>
<proteinExistence type="predicted"/>
<accession>N6ZSK7</accession>
<sequence>MAESTIPVDLFNPGQVFACLGFMELADVLLGEAAAGFDWSDKSHTSFRLTAIGDEDPIKTAISFIVSAEIRSVSPSAGVINTKKWNIATREVTTDEGFSSPLPESPATLPIEIAKDGAIFMVDHWGDGTIRDNVKFWAGAGGYPGAALWRDAVDLVKDQAVTSFRDPFFLSAPQSSSFRFDWRRDYIPIDSGFSPNEHNEIDMIGHPLVELFAAIGLSHARPLRPTRRDKLSYRYGVIGSSQENSPLLPPTFLRAALGAAILPFPQRIFSMSMGWPGQENQARCITTVTEE</sequence>
<gene>
    <name evidence="1" type="ORF">C667_09573</name>
</gene>
<dbReference type="EMBL" id="AMXF01000054">
    <property type="protein sequence ID" value="ENO97303.1"/>
    <property type="molecule type" value="Genomic_DNA"/>
</dbReference>
<dbReference type="AlphaFoldDB" id="N6ZSK7"/>
<dbReference type="NCBIfam" id="TIGR04106">
    <property type="entry name" value="cas8c_GSU0052"/>
    <property type="match status" value="1"/>
</dbReference>
<dbReference type="InterPro" id="IPR026391">
    <property type="entry name" value="Cas_GSU0052"/>
</dbReference>